<dbReference type="Pfam" id="PF01217">
    <property type="entry name" value="Clat_adaptor_s"/>
    <property type="match status" value="1"/>
</dbReference>
<comment type="similarity">
    <text evidence="2 6">Belongs to the adaptor complexes small subunit family.</text>
</comment>
<dbReference type="InterPro" id="IPR016635">
    <property type="entry name" value="AP_complex_ssu"/>
</dbReference>
<dbReference type="AlphaFoldDB" id="A0A316UPI6"/>
<gene>
    <name evidence="8" type="ORF">BDZ90DRAFT_232978</name>
</gene>
<evidence type="ECO:0000259" key="7">
    <source>
        <dbReference type="Pfam" id="PF01217"/>
    </source>
</evidence>
<evidence type="ECO:0000313" key="8">
    <source>
        <dbReference type="EMBL" id="PWN26884.1"/>
    </source>
</evidence>
<dbReference type="GO" id="GO:0012505">
    <property type="term" value="C:endomembrane system"/>
    <property type="evidence" value="ECO:0007669"/>
    <property type="project" value="UniProtKB-SubCell"/>
</dbReference>
<dbReference type="OrthoDB" id="10261046at2759"/>
<evidence type="ECO:0000256" key="4">
    <source>
        <dbReference type="ARBA" id="ARBA00022927"/>
    </source>
</evidence>
<dbReference type="EMBL" id="KZ819670">
    <property type="protein sequence ID" value="PWN26884.1"/>
    <property type="molecule type" value="Genomic_DNA"/>
</dbReference>
<evidence type="ECO:0000256" key="6">
    <source>
        <dbReference type="PIRNR" id="PIRNR015588"/>
    </source>
</evidence>
<dbReference type="PIRSF" id="PIRSF015588">
    <property type="entry name" value="AP_complex_sigma"/>
    <property type="match status" value="1"/>
</dbReference>
<evidence type="ECO:0000256" key="2">
    <source>
        <dbReference type="ARBA" id="ARBA00006972"/>
    </source>
</evidence>
<dbReference type="InterPro" id="IPR022775">
    <property type="entry name" value="AP_mu_sigma_su"/>
</dbReference>
<evidence type="ECO:0000256" key="1">
    <source>
        <dbReference type="ARBA" id="ARBA00004308"/>
    </source>
</evidence>
<keyword evidence="4 6" id="KW-0653">Protein transport</keyword>
<sequence length="212" mass="23270">MAVESVVIINNYGKARLATFYRPISTARQQLLIRTIYHLVSNRPDEGLCNFLDAPQLKALLQPPASSSKASSTTPGIDNDYRVIYRHYATLCFIFVVDSAESDLAILDLIQVFVESLDRFFPNVCELDLIFHYDEVQSILSQLIQGGLVLETNINEIVKQAQAASKARKASASSTQLPQGAASVVSGNGFQVGINAATTAAGWARDWMSTRR</sequence>
<proteinExistence type="inferred from homology"/>
<evidence type="ECO:0000256" key="5">
    <source>
        <dbReference type="ARBA" id="ARBA00023136"/>
    </source>
</evidence>
<feature type="domain" description="AP complex mu/sigma subunit" evidence="7">
    <location>
        <begin position="3"/>
        <end position="165"/>
    </location>
</feature>
<evidence type="ECO:0000256" key="3">
    <source>
        <dbReference type="ARBA" id="ARBA00022448"/>
    </source>
</evidence>
<organism evidence="8 9">
    <name type="scientific">Jaminaea rosea</name>
    <dbReference type="NCBI Taxonomy" id="1569628"/>
    <lineage>
        <taxon>Eukaryota</taxon>
        <taxon>Fungi</taxon>
        <taxon>Dikarya</taxon>
        <taxon>Basidiomycota</taxon>
        <taxon>Ustilaginomycotina</taxon>
        <taxon>Exobasidiomycetes</taxon>
        <taxon>Microstromatales</taxon>
        <taxon>Microstromatales incertae sedis</taxon>
        <taxon>Jaminaea</taxon>
    </lineage>
</organism>
<keyword evidence="5 6" id="KW-0472">Membrane</keyword>
<protein>
    <recommendedName>
        <fullName evidence="6">AP complex subunit sigma</fullName>
    </recommendedName>
</protein>
<dbReference type="GeneID" id="37028286"/>
<dbReference type="InterPro" id="IPR011012">
    <property type="entry name" value="Longin-like_dom_sf"/>
</dbReference>
<keyword evidence="3 6" id="KW-0813">Transport</keyword>
<reference evidence="8 9" key="1">
    <citation type="journal article" date="2018" name="Mol. Biol. Evol.">
        <title>Broad Genomic Sampling Reveals a Smut Pathogenic Ancestry of the Fungal Clade Ustilaginomycotina.</title>
        <authorList>
            <person name="Kijpornyongpan T."/>
            <person name="Mondo S.J."/>
            <person name="Barry K."/>
            <person name="Sandor L."/>
            <person name="Lee J."/>
            <person name="Lipzen A."/>
            <person name="Pangilinan J."/>
            <person name="LaButti K."/>
            <person name="Hainaut M."/>
            <person name="Henrissat B."/>
            <person name="Grigoriev I.V."/>
            <person name="Spatafora J.W."/>
            <person name="Aime M.C."/>
        </authorList>
    </citation>
    <scope>NUCLEOTIDE SEQUENCE [LARGE SCALE GENOMIC DNA]</scope>
    <source>
        <strain evidence="8 9">MCA 5214</strain>
    </source>
</reference>
<dbReference type="STRING" id="1569628.A0A316UPI6"/>
<dbReference type="GO" id="GO:0006886">
    <property type="term" value="P:intracellular protein transport"/>
    <property type="evidence" value="ECO:0007669"/>
    <property type="project" value="UniProtKB-UniRule"/>
</dbReference>
<comment type="subcellular location">
    <subcellularLocation>
        <location evidence="1">Endomembrane system</location>
    </subcellularLocation>
</comment>
<dbReference type="RefSeq" id="XP_025361496.1">
    <property type="nucleotide sequence ID" value="XM_025506463.1"/>
</dbReference>
<dbReference type="Gene3D" id="3.30.450.60">
    <property type="match status" value="1"/>
</dbReference>
<keyword evidence="9" id="KW-1185">Reference proteome</keyword>
<accession>A0A316UPI6</accession>
<dbReference type="SUPFAM" id="SSF64356">
    <property type="entry name" value="SNARE-like"/>
    <property type="match status" value="1"/>
</dbReference>
<evidence type="ECO:0000313" key="9">
    <source>
        <dbReference type="Proteomes" id="UP000245884"/>
    </source>
</evidence>
<dbReference type="Proteomes" id="UP000245884">
    <property type="component" value="Unassembled WGS sequence"/>
</dbReference>
<dbReference type="FunFam" id="3.30.450.60:FF:000001">
    <property type="entry name" value="AP complex subunit sigma"/>
    <property type="match status" value="1"/>
</dbReference>
<name>A0A316UPI6_9BASI</name>
<dbReference type="PANTHER" id="PTHR11753">
    <property type="entry name" value="ADAPTOR COMPLEXES SMALL SUBUNIT FAMILY"/>
    <property type="match status" value="1"/>
</dbReference>